<name>A0A238JKG7_9RHOB</name>
<feature type="region of interest" description="Disordered" evidence="1">
    <location>
        <begin position="1"/>
        <end position="44"/>
    </location>
</feature>
<reference evidence="3" key="1">
    <citation type="submission" date="2017-05" db="EMBL/GenBank/DDBJ databases">
        <authorList>
            <person name="Rodrigo-Torres L."/>
            <person name="Arahal R. D."/>
            <person name="Lucena T."/>
        </authorList>
    </citation>
    <scope>NUCLEOTIDE SEQUENCE [LARGE SCALE GENOMIC DNA]</scope>
    <source>
        <strain evidence="3">CECT 8868</strain>
    </source>
</reference>
<keyword evidence="3" id="KW-1185">Reference proteome</keyword>
<evidence type="ECO:0000313" key="3">
    <source>
        <dbReference type="Proteomes" id="UP000203464"/>
    </source>
</evidence>
<dbReference type="Proteomes" id="UP000203464">
    <property type="component" value="Unassembled WGS sequence"/>
</dbReference>
<gene>
    <name evidence="2" type="ORF">OCA8868_00131</name>
</gene>
<dbReference type="EMBL" id="FXYD01000001">
    <property type="protein sequence ID" value="SMX30985.1"/>
    <property type="molecule type" value="Genomic_DNA"/>
</dbReference>
<protein>
    <submittedName>
        <fullName evidence="2">Uncharacterized protein</fullName>
    </submittedName>
</protein>
<dbReference type="AlphaFoldDB" id="A0A238JKG7"/>
<organism evidence="2 3">
    <name type="scientific">Octadecabacter ascidiaceicola</name>
    <dbReference type="NCBI Taxonomy" id="1655543"/>
    <lineage>
        <taxon>Bacteria</taxon>
        <taxon>Pseudomonadati</taxon>
        <taxon>Pseudomonadota</taxon>
        <taxon>Alphaproteobacteria</taxon>
        <taxon>Rhodobacterales</taxon>
        <taxon>Roseobacteraceae</taxon>
        <taxon>Octadecabacter</taxon>
    </lineage>
</organism>
<accession>A0A238JKG7</accession>
<evidence type="ECO:0000313" key="2">
    <source>
        <dbReference type="EMBL" id="SMX30985.1"/>
    </source>
</evidence>
<proteinExistence type="predicted"/>
<feature type="compositionally biased region" description="Basic and acidic residues" evidence="1">
    <location>
        <begin position="32"/>
        <end position="44"/>
    </location>
</feature>
<sequence length="44" mass="4559">MNGFAPAAGGGAPAVRKKKEGALPPSFGLPRDIFETKTMERGAE</sequence>
<evidence type="ECO:0000256" key="1">
    <source>
        <dbReference type="SAM" id="MobiDB-lite"/>
    </source>
</evidence>